<keyword evidence="1" id="KW-0472">Membrane</keyword>
<gene>
    <name evidence="2" type="ORF">EKG37_21740</name>
</gene>
<reference evidence="2 3" key="1">
    <citation type="submission" date="2018-12" db="EMBL/GenBank/DDBJ databases">
        <title>Bacillus yapensis draft genome sequence.</title>
        <authorList>
            <person name="Yu L."/>
            <person name="Xu X."/>
            <person name="Tang X."/>
        </authorList>
    </citation>
    <scope>NUCLEOTIDE SEQUENCE [LARGE SCALE GENOMIC DNA]</scope>
    <source>
        <strain evidence="2 3">XXST-01</strain>
    </source>
</reference>
<keyword evidence="1" id="KW-0812">Transmembrane</keyword>
<dbReference type="OrthoDB" id="5242995at2"/>
<evidence type="ECO:0000256" key="1">
    <source>
        <dbReference type="SAM" id="Phobius"/>
    </source>
</evidence>
<dbReference type="Pfam" id="PF07136">
    <property type="entry name" value="DUF1385"/>
    <property type="match status" value="1"/>
</dbReference>
<keyword evidence="1" id="KW-1133">Transmembrane helix</keyword>
<evidence type="ECO:0000313" key="3">
    <source>
        <dbReference type="Proteomes" id="UP000271374"/>
    </source>
</evidence>
<dbReference type="EMBL" id="RXNT01000025">
    <property type="protein sequence ID" value="RTR26296.1"/>
    <property type="molecule type" value="Genomic_DNA"/>
</dbReference>
<dbReference type="RefSeq" id="WP_126410863.1">
    <property type="nucleotide sequence ID" value="NZ_RXNT01000025.1"/>
</dbReference>
<keyword evidence="3" id="KW-1185">Reference proteome</keyword>
<dbReference type="InterPro" id="IPR010787">
    <property type="entry name" value="DUF1385"/>
</dbReference>
<protein>
    <submittedName>
        <fullName evidence="2">DUF1385 domain-containing protein</fullName>
    </submittedName>
</protein>
<dbReference type="PANTHER" id="PTHR42867:SF1">
    <property type="entry name" value="MEMBRANE PROTEIN-RELATED"/>
    <property type="match status" value="1"/>
</dbReference>
<dbReference type="Proteomes" id="UP000271374">
    <property type="component" value="Unassembled WGS sequence"/>
</dbReference>
<accession>A0A431VSW7</accession>
<evidence type="ECO:0000313" key="2">
    <source>
        <dbReference type="EMBL" id="RTR26296.1"/>
    </source>
</evidence>
<feature type="transmembrane region" description="Helical" evidence="1">
    <location>
        <begin position="74"/>
        <end position="92"/>
    </location>
</feature>
<sequence length="248" mass="28225">MSGKRRVKVLGGRAGYNYVSFTGEKYQALSQLKNGKITTETKVNREDKKITIILSNIPFVRSFSMVFELLIEHWRRFIVAAIVLILMELLFIGRSNSIFLYTIPINNLEMLLGLLVIAGLIIKISPIGKYHGAEHMTVSTYESGLNLTLENVRRQPRVHKDCGTSLAVSIVLCFSILSLILDDSVYVFLLAWSIGYELWRGEPKVIWSLILVIGKVTQYLLFTSKPQNRHLIVAIEALKRLEEKELEN</sequence>
<name>A0A431VSW7_9BACI</name>
<dbReference type="PANTHER" id="PTHR42867">
    <property type="entry name" value="MEMBRANE PROTEIN-RELATED"/>
    <property type="match status" value="1"/>
</dbReference>
<comment type="caution">
    <text evidence="2">The sequence shown here is derived from an EMBL/GenBank/DDBJ whole genome shotgun (WGS) entry which is preliminary data.</text>
</comment>
<proteinExistence type="predicted"/>
<feature type="transmembrane region" description="Helical" evidence="1">
    <location>
        <begin position="162"/>
        <end position="181"/>
    </location>
</feature>
<dbReference type="AlphaFoldDB" id="A0A431VSW7"/>
<feature type="transmembrane region" description="Helical" evidence="1">
    <location>
        <begin position="205"/>
        <end position="222"/>
    </location>
</feature>
<organism evidence="2 3">
    <name type="scientific">Bacillus yapensis</name>
    <dbReference type="NCBI Taxonomy" id="2492960"/>
    <lineage>
        <taxon>Bacteria</taxon>
        <taxon>Bacillati</taxon>
        <taxon>Bacillota</taxon>
        <taxon>Bacilli</taxon>
        <taxon>Bacillales</taxon>
        <taxon>Bacillaceae</taxon>
        <taxon>Bacillus</taxon>
    </lineage>
</organism>
<feature type="transmembrane region" description="Helical" evidence="1">
    <location>
        <begin position="98"/>
        <end position="122"/>
    </location>
</feature>